<gene>
    <name evidence="2" type="ORF">P8A20_02565</name>
</gene>
<accession>A0ABY9J4F7</accession>
<dbReference type="RefSeq" id="WP_306102764.1">
    <property type="nucleotide sequence ID" value="NZ_CP120983.1"/>
</dbReference>
<organism evidence="2 3">
    <name type="scientific">Streptomyces glycanivorans</name>
    <dbReference type="NCBI Taxonomy" id="3033808"/>
    <lineage>
        <taxon>Bacteria</taxon>
        <taxon>Bacillati</taxon>
        <taxon>Actinomycetota</taxon>
        <taxon>Actinomycetes</taxon>
        <taxon>Kitasatosporales</taxon>
        <taxon>Streptomycetaceae</taxon>
        <taxon>Streptomyces</taxon>
    </lineage>
</organism>
<evidence type="ECO:0000313" key="2">
    <source>
        <dbReference type="EMBL" id="WLQ62537.1"/>
    </source>
</evidence>
<evidence type="ECO:0000256" key="1">
    <source>
        <dbReference type="SAM" id="MobiDB-lite"/>
    </source>
</evidence>
<name>A0ABY9J4F7_9ACTN</name>
<proteinExistence type="predicted"/>
<evidence type="ECO:0000313" key="3">
    <source>
        <dbReference type="Proteomes" id="UP001224433"/>
    </source>
</evidence>
<reference evidence="2 3" key="1">
    <citation type="submission" date="2023-03" db="EMBL/GenBank/DDBJ databases">
        <title>Isolation and description of six Streptomyces strains from soil environments, able to metabolize different microbial glucans.</title>
        <authorList>
            <person name="Widen T."/>
            <person name="Larsbrink J."/>
        </authorList>
    </citation>
    <scope>NUCLEOTIDE SEQUENCE [LARGE SCALE GENOMIC DNA]</scope>
    <source>
        <strain evidence="2 3">Alt3</strain>
    </source>
</reference>
<dbReference type="EMBL" id="CP120983">
    <property type="protein sequence ID" value="WLQ62537.1"/>
    <property type="molecule type" value="Genomic_DNA"/>
</dbReference>
<keyword evidence="3" id="KW-1185">Reference proteome</keyword>
<sequence length="527" mass="56671">MTLFSNPLDSPSLRLAWLAGLSKKLLGAGSKNEVLDLMDDALSVPAPGGNQGALENLATLYRGQIGPVADVFDQVDRVGRKSLPEVWVGDTGILASDAVKAAGRSATQMTEAFNGCATVLLTLADAIGAAQRKDEQGRGQLLEQKRALGGKDGFFDDLHENDEEEWDRKNAAHFGSYAVDLMHDAVSEAQEATRVAARDLNKWAAEARAGKMQTSELTSVDKLMLADTGVAGADTELNEILKVGELERASTRMDLLSLDDEMAMERMLARSDTPQERAYLMKALAAGHSVAEIGTFQDKIHGKDPDWMRRHLTPVVTATDSMDDEGLAANGSNNNTDYATFDGQRWIQGGDGSEGTCVASSTVTSRAMVDPLYALDLTGGPDGQEDDPDAFRQRLVAEQHRLHTEGDGGENWGGMGPEGQERINDTTVGSATGSDYQRQDLDSAADRRAVLTEVERSVAQGHPVPVDVSGKDGAHAMTIIAQEGDMLQVYNPWGSTTWVSEDDFINGHMGKASKSDLPNAYSVYLPR</sequence>
<protein>
    <submittedName>
        <fullName evidence="2">Peptidoglycan-binding protein</fullName>
    </submittedName>
</protein>
<feature type="region of interest" description="Disordered" evidence="1">
    <location>
        <begin position="404"/>
        <end position="423"/>
    </location>
</feature>
<dbReference type="Proteomes" id="UP001224433">
    <property type="component" value="Chromosome"/>
</dbReference>